<evidence type="ECO:0000313" key="2">
    <source>
        <dbReference type="EMBL" id="KAG6966553.1"/>
    </source>
</evidence>
<dbReference type="Proteomes" id="UP000688947">
    <property type="component" value="Unassembled WGS sequence"/>
</dbReference>
<dbReference type="VEuPathDB" id="FungiDB:PC110_g9073"/>
<protein>
    <submittedName>
        <fullName evidence="2">Uncharacterized protein</fullName>
    </submittedName>
</protein>
<evidence type="ECO:0000313" key="3">
    <source>
        <dbReference type="Proteomes" id="UP000688947"/>
    </source>
</evidence>
<accession>A0A8T1USE4</accession>
<dbReference type="OrthoDB" id="125524at2759"/>
<feature type="compositionally biased region" description="Low complexity" evidence="1">
    <location>
        <begin position="278"/>
        <end position="289"/>
    </location>
</feature>
<gene>
    <name evidence="2" type="ORF">JG687_00004764</name>
</gene>
<name>A0A8T1USE4_9STRA</name>
<feature type="region of interest" description="Disordered" evidence="1">
    <location>
        <begin position="269"/>
        <end position="308"/>
    </location>
</feature>
<dbReference type="AlphaFoldDB" id="A0A8T1USE4"/>
<evidence type="ECO:0000256" key="1">
    <source>
        <dbReference type="SAM" id="MobiDB-lite"/>
    </source>
</evidence>
<proteinExistence type="predicted"/>
<organism evidence="2 3">
    <name type="scientific">Phytophthora cactorum</name>
    <dbReference type="NCBI Taxonomy" id="29920"/>
    <lineage>
        <taxon>Eukaryota</taxon>
        <taxon>Sar</taxon>
        <taxon>Stramenopiles</taxon>
        <taxon>Oomycota</taxon>
        <taxon>Peronosporomycetes</taxon>
        <taxon>Peronosporales</taxon>
        <taxon>Peronosporaceae</taxon>
        <taxon>Phytophthora</taxon>
    </lineage>
</organism>
<comment type="caution">
    <text evidence="2">The sequence shown here is derived from an EMBL/GenBank/DDBJ whole genome shotgun (WGS) entry which is preliminary data.</text>
</comment>
<reference evidence="2" key="1">
    <citation type="submission" date="2021-01" db="EMBL/GenBank/DDBJ databases">
        <title>Phytophthora aleatoria, a newly-described species from Pinus radiata is distinct from Phytophthora cactorum isolates based on comparative genomics.</title>
        <authorList>
            <person name="Mcdougal R."/>
            <person name="Panda P."/>
            <person name="Williams N."/>
            <person name="Studholme D.J."/>
        </authorList>
    </citation>
    <scope>NUCLEOTIDE SEQUENCE</scope>
    <source>
        <strain evidence="2">NZFS 3830</strain>
    </source>
</reference>
<dbReference type="EMBL" id="JAENGZ010000169">
    <property type="protein sequence ID" value="KAG6966553.1"/>
    <property type="molecule type" value="Genomic_DNA"/>
</dbReference>
<feature type="compositionally biased region" description="Acidic residues" evidence="1">
    <location>
        <begin position="290"/>
        <end position="299"/>
    </location>
</feature>
<sequence>MRDEAISWREFKSEVEKCLEIYRNRLGDDVDLADVFLRAWNNIKDRTIEFSLPRGTHYFCGAWFHHWSFNVGKIEIGSGSHEDKREAFRLAAASAAGFLLGLDDGRNEHRWRPPLRDTSEASDDCEFCFGRDVNSESVARAATATATATNLIDSPDSATGDVNGTDLAIPQSDHVKNEIKPSCQFDESAIIVISSDSEDTLDNDSAMMVASSLVPAAPAIDTPSNEHVKGTEAAPTRRCNMCEIIRLRKPDSAGCRQCQLANKHCAGSSVTTRQVLPSSTSRAEATSAETETETEAETEADSRPATLK</sequence>